<evidence type="ECO:0000313" key="1">
    <source>
        <dbReference type="EMBL" id="OGL48130.1"/>
    </source>
</evidence>
<comment type="caution">
    <text evidence="1">The sequence shown here is derived from an EMBL/GenBank/DDBJ whole genome shotgun (WGS) entry which is preliminary data.</text>
</comment>
<evidence type="ECO:0000313" key="2">
    <source>
        <dbReference type="Proteomes" id="UP000179266"/>
    </source>
</evidence>
<organism evidence="1 2">
    <name type="scientific">Candidatus Schekmanbacteria bacterium RBG_13_48_7</name>
    <dbReference type="NCBI Taxonomy" id="1817878"/>
    <lineage>
        <taxon>Bacteria</taxon>
        <taxon>Candidatus Schekmaniibacteriota</taxon>
    </lineage>
</organism>
<dbReference type="Proteomes" id="UP000179266">
    <property type="component" value="Unassembled WGS sequence"/>
</dbReference>
<accession>A0A1F7S367</accession>
<sequence>MRSLIQNKQKVSSVRRHFLKIRTVLFIIVDINQYVTDVSRKASVWIQNGDLKETTLNFQKKCLE</sequence>
<dbReference type="AlphaFoldDB" id="A0A1F7S367"/>
<protein>
    <submittedName>
        <fullName evidence="1">Uncharacterized protein</fullName>
    </submittedName>
</protein>
<gene>
    <name evidence="1" type="ORF">A2161_02720</name>
</gene>
<dbReference type="EMBL" id="MGDD01000045">
    <property type="protein sequence ID" value="OGL48130.1"/>
    <property type="molecule type" value="Genomic_DNA"/>
</dbReference>
<proteinExistence type="predicted"/>
<reference evidence="1 2" key="1">
    <citation type="journal article" date="2016" name="Nat. Commun.">
        <title>Thousands of microbial genomes shed light on interconnected biogeochemical processes in an aquifer system.</title>
        <authorList>
            <person name="Anantharaman K."/>
            <person name="Brown C.T."/>
            <person name="Hug L.A."/>
            <person name="Sharon I."/>
            <person name="Castelle C.J."/>
            <person name="Probst A.J."/>
            <person name="Thomas B.C."/>
            <person name="Singh A."/>
            <person name="Wilkins M.J."/>
            <person name="Karaoz U."/>
            <person name="Brodie E.L."/>
            <person name="Williams K.H."/>
            <person name="Hubbard S.S."/>
            <person name="Banfield J.F."/>
        </authorList>
    </citation>
    <scope>NUCLEOTIDE SEQUENCE [LARGE SCALE GENOMIC DNA]</scope>
</reference>
<name>A0A1F7S367_9BACT</name>